<evidence type="ECO:0000313" key="3">
    <source>
        <dbReference type="Proteomes" id="UP000198853"/>
    </source>
</evidence>
<name>A0A1G8R2H4_9BACI</name>
<keyword evidence="1" id="KW-0472">Membrane</keyword>
<keyword evidence="1" id="KW-0812">Transmembrane</keyword>
<sequence length="36" mass="3832">MATVDLFAIIGFSALLVGVSILMTFILFKLSANEGK</sequence>
<dbReference type="Proteomes" id="UP000198853">
    <property type="component" value="Unassembled WGS sequence"/>
</dbReference>
<evidence type="ECO:0000256" key="1">
    <source>
        <dbReference type="SAM" id="Phobius"/>
    </source>
</evidence>
<keyword evidence="1" id="KW-1133">Transmembrane helix</keyword>
<protein>
    <submittedName>
        <fullName evidence="2">Uncharacterized protein</fullName>
    </submittedName>
</protein>
<proteinExistence type="predicted"/>
<gene>
    <name evidence="2" type="ORF">SAMN04488123_11525</name>
</gene>
<evidence type="ECO:0000313" key="2">
    <source>
        <dbReference type="EMBL" id="SDJ11186.1"/>
    </source>
</evidence>
<dbReference type="AlphaFoldDB" id="A0A1G8R2H4"/>
<dbReference type="EMBL" id="FNEN01000015">
    <property type="protein sequence ID" value="SDJ11186.1"/>
    <property type="molecule type" value="Genomic_DNA"/>
</dbReference>
<keyword evidence="3" id="KW-1185">Reference proteome</keyword>
<accession>A0A1G8R2H4</accession>
<reference evidence="2 3" key="1">
    <citation type="submission" date="2016-10" db="EMBL/GenBank/DDBJ databases">
        <authorList>
            <person name="de Groot N.N."/>
        </authorList>
    </citation>
    <scope>NUCLEOTIDE SEQUENCE [LARGE SCALE GENOMIC DNA]</scope>
    <source>
        <strain evidence="2 3">DSM 21771</strain>
    </source>
</reference>
<organism evidence="2 3">
    <name type="scientific">Natribacillus halophilus</name>
    <dbReference type="NCBI Taxonomy" id="549003"/>
    <lineage>
        <taxon>Bacteria</taxon>
        <taxon>Bacillati</taxon>
        <taxon>Bacillota</taxon>
        <taxon>Bacilli</taxon>
        <taxon>Bacillales</taxon>
        <taxon>Bacillaceae</taxon>
        <taxon>Natribacillus</taxon>
    </lineage>
</organism>
<feature type="transmembrane region" description="Helical" evidence="1">
    <location>
        <begin position="6"/>
        <end position="28"/>
    </location>
</feature>